<sequence length="136" mass="14846">MALEIMGVRHLVITEGVVKQETLQHLIAGVFALSGQVLMLKLFLPVVWSQSDPRSETKIQAYCNFSGLNPSWRLPGSHTSTDLSTLSSSPSRRVLSQTKTSWNSLPRIMWFNLPGSSSLLQSTSVGTLHPSSPPGD</sequence>
<evidence type="ECO:0000313" key="2">
    <source>
        <dbReference type="Proteomes" id="UP001352852"/>
    </source>
</evidence>
<gene>
    <name evidence="1" type="ORF">CHARACLAT_018994</name>
</gene>
<protein>
    <submittedName>
        <fullName evidence="1">Uncharacterized protein</fullName>
    </submittedName>
</protein>
<organism evidence="1 2">
    <name type="scientific">Characodon lateralis</name>
    <dbReference type="NCBI Taxonomy" id="208331"/>
    <lineage>
        <taxon>Eukaryota</taxon>
        <taxon>Metazoa</taxon>
        <taxon>Chordata</taxon>
        <taxon>Craniata</taxon>
        <taxon>Vertebrata</taxon>
        <taxon>Euteleostomi</taxon>
        <taxon>Actinopterygii</taxon>
        <taxon>Neopterygii</taxon>
        <taxon>Teleostei</taxon>
        <taxon>Neoteleostei</taxon>
        <taxon>Acanthomorphata</taxon>
        <taxon>Ovalentaria</taxon>
        <taxon>Atherinomorphae</taxon>
        <taxon>Cyprinodontiformes</taxon>
        <taxon>Goodeidae</taxon>
        <taxon>Characodon</taxon>
    </lineage>
</organism>
<accession>A0ABU7DVG6</accession>
<keyword evidence="2" id="KW-1185">Reference proteome</keyword>
<reference evidence="1 2" key="1">
    <citation type="submission" date="2021-06" db="EMBL/GenBank/DDBJ databases">
        <authorList>
            <person name="Palmer J.M."/>
        </authorList>
    </citation>
    <scope>NUCLEOTIDE SEQUENCE [LARGE SCALE GENOMIC DNA]</scope>
    <source>
        <strain evidence="1 2">CL_MEX2019</strain>
        <tissue evidence="1">Muscle</tissue>
    </source>
</reference>
<comment type="caution">
    <text evidence="1">The sequence shown here is derived from an EMBL/GenBank/DDBJ whole genome shotgun (WGS) entry which is preliminary data.</text>
</comment>
<dbReference type="Proteomes" id="UP001352852">
    <property type="component" value="Unassembled WGS sequence"/>
</dbReference>
<name>A0ABU7DVG6_9TELE</name>
<dbReference type="EMBL" id="JAHUTJ010034486">
    <property type="protein sequence ID" value="MED6277980.1"/>
    <property type="molecule type" value="Genomic_DNA"/>
</dbReference>
<evidence type="ECO:0000313" key="1">
    <source>
        <dbReference type="EMBL" id="MED6277980.1"/>
    </source>
</evidence>
<proteinExistence type="predicted"/>